<sequence>MTIKMVDYYAKPRTNDNLLFPLWIIYNKFKLIILFLLKELSLF</sequence>
<keyword evidence="3" id="KW-1185">Reference proteome</keyword>
<keyword evidence="1" id="KW-1133">Transmembrane helix</keyword>
<keyword evidence="1" id="KW-0812">Transmembrane</keyword>
<evidence type="ECO:0000313" key="2">
    <source>
        <dbReference type="EMBL" id="CDG22732.1"/>
    </source>
</evidence>
<evidence type="ECO:0000256" key="1">
    <source>
        <dbReference type="SAM" id="Phobius"/>
    </source>
</evidence>
<feature type="transmembrane region" description="Helical" evidence="1">
    <location>
        <begin position="20"/>
        <end position="37"/>
    </location>
</feature>
<proteinExistence type="predicted"/>
<keyword evidence="1" id="KW-0472">Membrane</keyword>
<dbReference type="AlphaFoldDB" id="A0A068R677"/>
<evidence type="ECO:0000313" key="3">
    <source>
        <dbReference type="Proteomes" id="UP000032735"/>
    </source>
</evidence>
<name>A0A068R677_9GAMM</name>
<gene>
    <name evidence="2" type="ORF">XPG1_3090</name>
</gene>
<protein>
    <submittedName>
        <fullName evidence="2">Uncharacterized protein</fullName>
    </submittedName>
</protein>
<dbReference type="KEGG" id="xpo:XPG1_3090"/>
<dbReference type="HOGENOM" id="CLU_3241668_0_0_6"/>
<organism evidence="2 3">
    <name type="scientific">Xenorhabdus poinarii G6</name>
    <dbReference type="NCBI Taxonomy" id="1354304"/>
    <lineage>
        <taxon>Bacteria</taxon>
        <taxon>Pseudomonadati</taxon>
        <taxon>Pseudomonadota</taxon>
        <taxon>Gammaproteobacteria</taxon>
        <taxon>Enterobacterales</taxon>
        <taxon>Morganellaceae</taxon>
        <taxon>Xenorhabdus</taxon>
    </lineage>
</organism>
<dbReference type="Proteomes" id="UP000032735">
    <property type="component" value="Chromosome"/>
</dbReference>
<dbReference type="EMBL" id="FO704551">
    <property type="protein sequence ID" value="CDG22732.1"/>
    <property type="molecule type" value="Genomic_DNA"/>
</dbReference>
<accession>A0A068R677</accession>
<reference evidence="2 3" key="1">
    <citation type="submission" date="2013-07" db="EMBL/GenBank/DDBJ databases">
        <authorList>
            <person name="Genoscope - CEA"/>
        </authorList>
    </citation>
    <scope>NUCLEOTIDE SEQUENCE [LARGE SCALE GENOMIC DNA]</scope>
    <source>
        <strain evidence="2 3">G6</strain>
    </source>
</reference>